<evidence type="ECO:0000313" key="2">
    <source>
        <dbReference type="EMBL" id="KAK5833429.1"/>
    </source>
</evidence>
<feature type="domain" description="DUF4283" evidence="1">
    <location>
        <begin position="38"/>
        <end position="109"/>
    </location>
</feature>
<organism evidence="2 3">
    <name type="scientific">Gossypium arboreum</name>
    <name type="common">Tree cotton</name>
    <name type="synonym">Gossypium nanking</name>
    <dbReference type="NCBI Taxonomy" id="29729"/>
    <lineage>
        <taxon>Eukaryota</taxon>
        <taxon>Viridiplantae</taxon>
        <taxon>Streptophyta</taxon>
        <taxon>Embryophyta</taxon>
        <taxon>Tracheophyta</taxon>
        <taxon>Spermatophyta</taxon>
        <taxon>Magnoliopsida</taxon>
        <taxon>eudicotyledons</taxon>
        <taxon>Gunneridae</taxon>
        <taxon>Pentapetalae</taxon>
        <taxon>rosids</taxon>
        <taxon>malvids</taxon>
        <taxon>Malvales</taxon>
        <taxon>Malvaceae</taxon>
        <taxon>Malvoideae</taxon>
        <taxon>Gossypium</taxon>
    </lineage>
</organism>
<sequence length="151" mass="17297">MSGDFGTTEDQNEIALLEEELIQLTVKSSTVVSAENPTLICSVWTRKTYNPNSLRVQLKSIWKTKKKFEIQIAGQNLFTISFENEEDLEQSLEGRPWHFRKQLIIFERLAQPIERHKIILVYSPFWLKAGPCPSECDKKDLIHAVGSTFGG</sequence>
<proteinExistence type="predicted"/>
<dbReference type="Pfam" id="PF14111">
    <property type="entry name" value="DUF4283"/>
    <property type="match status" value="1"/>
</dbReference>
<dbReference type="PANTHER" id="PTHR31286:SF167">
    <property type="entry name" value="OS09G0268800 PROTEIN"/>
    <property type="match status" value="1"/>
</dbReference>
<accession>A0ABR0Q2Q7</accession>
<keyword evidence="3" id="KW-1185">Reference proteome</keyword>
<gene>
    <name evidence="2" type="ORF">PVK06_017257</name>
</gene>
<dbReference type="PANTHER" id="PTHR31286">
    <property type="entry name" value="GLYCINE-RICH CELL WALL STRUCTURAL PROTEIN 1.8-LIKE"/>
    <property type="match status" value="1"/>
</dbReference>
<dbReference type="Proteomes" id="UP001358586">
    <property type="component" value="Chromosome 5"/>
</dbReference>
<name>A0ABR0Q2Q7_GOSAR</name>
<evidence type="ECO:0000259" key="1">
    <source>
        <dbReference type="Pfam" id="PF14111"/>
    </source>
</evidence>
<comment type="caution">
    <text evidence="2">The sequence shown here is derived from an EMBL/GenBank/DDBJ whole genome shotgun (WGS) entry which is preliminary data.</text>
</comment>
<dbReference type="EMBL" id="JARKNE010000005">
    <property type="protein sequence ID" value="KAK5833429.1"/>
    <property type="molecule type" value="Genomic_DNA"/>
</dbReference>
<dbReference type="InterPro" id="IPR025558">
    <property type="entry name" value="DUF4283"/>
</dbReference>
<protein>
    <recommendedName>
        <fullName evidence="1">DUF4283 domain-containing protein</fullName>
    </recommendedName>
</protein>
<evidence type="ECO:0000313" key="3">
    <source>
        <dbReference type="Proteomes" id="UP001358586"/>
    </source>
</evidence>
<reference evidence="2 3" key="1">
    <citation type="submission" date="2023-03" db="EMBL/GenBank/DDBJ databases">
        <title>WGS of Gossypium arboreum.</title>
        <authorList>
            <person name="Yu D."/>
        </authorList>
    </citation>
    <scope>NUCLEOTIDE SEQUENCE [LARGE SCALE GENOMIC DNA]</scope>
    <source>
        <tissue evidence="2">Leaf</tissue>
    </source>
</reference>
<dbReference type="InterPro" id="IPR040256">
    <property type="entry name" value="At4g02000-like"/>
</dbReference>